<dbReference type="PROSITE" id="PS00139">
    <property type="entry name" value="THIOL_PROTEASE_CYS"/>
    <property type="match status" value="1"/>
</dbReference>
<keyword evidence="5" id="KW-0865">Zymogen</keyword>
<dbReference type="InterPro" id="IPR013128">
    <property type="entry name" value="Peptidase_C1A"/>
</dbReference>
<dbReference type="InterPro" id="IPR039417">
    <property type="entry name" value="Peptidase_C1A_papain-like"/>
</dbReference>
<dbReference type="InterPro" id="IPR000668">
    <property type="entry name" value="Peptidase_C1A_C"/>
</dbReference>
<proteinExistence type="inferred from homology"/>
<dbReference type="OrthoDB" id="10253408at2759"/>
<keyword evidence="6" id="KW-1015">Disulfide bond</keyword>
<dbReference type="PANTHER" id="PTHR12411">
    <property type="entry name" value="CYSTEINE PROTEASE FAMILY C1-RELATED"/>
    <property type="match status" value="1"/>
</dbReference>
<evidence type="ECO:0000256" key="6">
    <source>
        <dbReference type="ARBA" id="ARBA00023157"/>
    </source>
</evidence>
<dbReference type="Proteomes" id="UP000288716">
    <property type="component" value="Unassembled WGS sequence"/>
</dbReference>
<dbReference type="FunFam" id="3.90.70.10:FF:000109">
    <property type="entry name" value="Cysteine protease"/>
    <property type="match status" value="1"/>
</dbReference>
<organism evidence="9 10">
    <name type="scientific">Leptotrombidium deliense</name>
    <dbReference type="NCBI Taxonomy" id="299467"/>
    <lineage>
        <taxon>Eukaryota</taxon>
        <taxon>Metazoa</taxon>
        <taxon>Ecdysozoa</taxon>
        <taxon>Arthropoda</taxon>
        <taxon>Chelicerata</taxon>
        <taxon>Arachnida</taxon>
        <taxon>Acari</taxon>
        <taxon>Acariformes</taxon>
        <taxon>Trombidiformes</taxon>
        <taxon>Prostigmata</taxon>
        <taxon>Anystina</taxon>
        <taxon>Parasitengona</taxon>
        <taxon>Trombiculoidea</taxon>
        <taxon>Trombiculidae</taxon>
        <taxon>Leptotrombidium</taxon>
    </lineage>
</organism>
<evidence type="ECO:0000256" key="5">
    <source>
        <dbReference type="ARBA" id="ARBA00023145"/>
    </source>
</evidence>
<dbReference type="Pfam" id="PF08246">
    <property type="entry name" value="Inhibitor_I29"/>
    <property type="match status" value="1"/>
</dbReference>
<dbReference type="SMART" id="SM00848">
    <property type="entry name" value="Inhibitor_I29"/>
    <property type="match status" value="1"/>
</dbReference>
<evidence type="ECO:0000256" key="1">
    <source>
        <dbReference type="ARBA" id="ARBA00008455"/>
    </source>
</evidence>
<evidence type="ECO:0000259" key="7">
    <source>
        <dbReference type="SMART" id="SM00645"/>
    </source>
</evidence>
<keyword evidence="4" id="KW-0788">Thiol protease</keyword>
<keyword evidence="10" id="KW-1185">Reference proteome</keyword>
<gene>
    <name evidence="9" type="ORF">B4U80_08519</name>
</gene>
<comment type="caution">
    <text evidence="9">The sequence shown here is derived from an EMBL/GenBank/DDBJ whole genome shotgun (WGS) entry which is preliminary data.</text>
</comment>
<dbReference type="AlphaFoldDB" id="A0A443SN29"/>
<evidence type="ECO:0000313" key="9">
    <source>
        <dbReference type="EMBL" id="RWS28941.1"/>
    </source>
</evidence>
<comment type="similarity">
    <text evidence="1">Belongs to the peptidase C1 family.</text>
</comment>
<dbReference type="GO" id="GO:0006508">
    <property type="term" value="P:proteolysis"/>
    <property type="evidence" value="ECO:0007669"/>
    <property type="project" value="UniProtKB-KW"/>
</dbReference>
<dbReference type="InterPro" id="IPR038765">
    <property type="entry name" value="Papain-like_cys_pep_sf"/>
</dbReference>
<reference evidence="9 10" key="1">
    <citation type="journal article" date="2018" name="Gigascience">
        <title>Genomes of trombidid mites reveal novel predicted allergens and laterally-transferred genes associated with secondary metabolism.</title>
        <authorList>
            <person name="Dong X."/>
            <person name="Chaisiri K."/>
            <person name="Xia D."/>
            <person name="Armstrong S.D."/>
            <person name="Fang Y."/>
            <person name="Donnelly M.J."/>
            <person name="Kadowaki T."/>
            <person name="McGarry J.W."/>
            <person name="Darby A.C."/>
            <person name="Makepeace B.L."/>
        </authorList>
    </citation>
    <scope>NUCLEOTIDE SEQUENCE [LARGE SCALE GENOMIC DNA]</scope>
    <source>
        <strain evidence="9">UoL-UT</strain>
    </source>
</reference>
<dbReference type="Pfam" id="PF00112">
    <property type="entry name" value="Peptidase_C1"/>
    <property type="match status" value="1"/>
</dbReference>
<evidence type="ECO:0000256" key="4">
    <source>
        <dbReference type="ARBA" id="ARBA00022807"/>
    </source>
</evidence>
<dbReference type="InterPro" id="IPR025661">
    <property type="entry name" value="Pept_asp_AS"/>
</dbReference>
<feature type="domain" description="Peptidase C1A papain C-terminal" evidence="7">
    <location>
        <begin position="91"/>
        <end position="303"/>
    </location>
</feature>
<evidence type="ECO:0000256" key="3">
    <source>
        <dbReference type="ARBA" id="ARBA00022801"/>
    </source>
</evidence>
<dbReference type="SMART" id="SM00645">
    <property type="entry name" value="Pept_C1"/>
    <property type="match status" value="1"/>
</dbReference>
<protein>
    <submittedName>
        <fullName evidence="9">Cathepsin L3-like protein</fullName>
    </submittedName>
</protein>
<evidence type="ECO:0000256" key="2">
    <source>
        <dbReference type="ARBA" id="ARBA00022670"/>
    </source>
</evidence>
<dbReference type="SUPFAM" id="SSF54001">
    <property type="entry name" value="Cysteine proteinases"/>
    <property type="match status" value="1"/>
</dbReference>
<dbReference type="STRING" id="299467.A0A443SN29"/>
<dbReference type="EMBL" id="NCKV01001143">
    <property type="protein sequence ID" value="RWS28941.1"/>
    <property type="molecule type" value="Genomic_DNA"/>
</dbReference>
<feature type="domain" description="Cathepsin propeptide inhibitor" evidence="8">
    <location>
        <begin position="2"/>
        <end position="63"/>
    </location>
</feature>
<dbReference type="CDD" id="cd02248">
    <property type="entry name" value="Peptidase_C1A"/>
    <property type="match status" value="1"/>
</dbReference>
<keyword evidence="2" id="KW-0645">Protease</keyword>
<dbReference type="VEuPathDB" id="VectorBase:LDEU003099"/>
<evidence type="ECO:0000313" key="10">
    <source>
        <dbReference type="Proteomes" id="UP000288716"/>
    </source>
</evidence>
<sequence length="304" mass="34107">MFNFFAQKKHGKRYHLKNEEMRRKAIFFSNLRKIIKSNLEADLGMKSYRLSVNNFADMTNAEFKTKMTGLRHKKPVTPKLKTVHKVSATNVKASVDWREKMVVTPVMNQGECGSCWAFSAASALETHTALKTGKLVQLSAQHLIDCDDDNDGCEGGLMNPAFEYVKQNNGLATDASYPYEERKGKCRYRNITIGASCRGYIDIAPYNENLMRDVVATTGPVCVGIDGDSLFFQFYASGVYDDFYCSKDPNHGILIVGYGTSNRGKDFWIIKNSWGKDWGENGFGLIARNKNMCGIATMPSYPVV</sequence>
<evidence type="ECO:0000259" key="8">
    <source>
        <dbReference type="SMART" id="SM00848"/>
    </source>
</evidence>
<dbReference type="PROSITE" id="PS00640">
    <property type="entry name" value="THIOL_PROTEASE_ASN"/>
    <property type="match status" value="1"/>
</dbReference>
<dbReference type="InterPro" id="IPR013201">
    <property type="entry name" value="Prot_inhib_I29"/>
</dbReference>
<keyword evidence="3" id="KW-0378">Hydrolase</keyword>
<dbReference type="Gene3D" id="3.90.70.10">
    <property type="entry name" value="Cysteine proteinases"/>
    <property type="match status" value="1"/>
</dbReference>
<dbReference type="GO" id="GO:0008234">
    <property type="term" value="F:cysteine-type peptidase activity"/>
    <property type="evidence" value="ECO:0007669"/>
    <property type="project" value="UniProtKB-KW"/>
</dbReference>
<accession>A0A443SN29</accession>
<dbReference type="InterPro" id="IPR000169">
    <property type="entry name" value="Pept_cys_AS"/>
</dbReference>
<dbReference type="PRINTS" id="PR00705">
    <property type="entry name" value="PAPAIN"/>
</dbReference>
<name>A0A443SN29_9ACAR</name>